<dbReference type="Proteomes" id="UP000308600">
    <property type="component" value="Unassembled WGS sequence"/>
</dbReference>
<reference evidence="1 2" key="1">
    <citation type="journal article" date="2019" name="Nat. Ecol. Evol.">
        <title>Megaphylogeny resolves global patterns of mushroom evolution.</title>
        <authorList>
            <person name="Varga T."/>
            <person name="Krizsan K."/>
            <person name="Foldi C."/>
            <person name="Dima B."/>
            <person name="Sanchez-Garcia M."/>
            <person name="Sanchez-Ramirez S."/>
            <person name="Szollosi G.J."/>
            <person name="Szarkandi J.G."/>
            <person name="Papp V."/>
            <person name="Albert L."/>
            <person name="Andreopoulos W."/>
            <person name="Angelini C."/>
            <person name="Antonin V."/>
            <person name="Barry K.W."/>
            <person name="Bougher N.L."/>
            <person name="Buchanan P."/>
            <person name="Buyck B."/>
            <person name="Bense V."/>
            <person name="Catcheside P."/>
            <person name="Chovatia M."/>
            <person name="Cooper J."/>
            <person name="Damon W."/>
            <person name="Desjardin D."/>
            <person name="Finy P."/>
            <person name="Geml J."/>
            <person name="Haridas S."/>
            <person name="Hughes K."/>
            <person name="Justo A."/>
            <person name="Karasinski D."/>
            <person name="Kautmanova I."/>
            <person name="Kiss B."/>
            <person name="Kocsube S."/>
            <person name="Kotiranta H."/>
            <person name="LaButti K.M."/>
            <person name="Lechner B.E."/>
            <person name="Liimatainen K."/>
            <person name="Lipzen A."/>
            <person name="Lukacs Z."/>
            <person name="Mihaltcheva S."/>
            <person name="Morgado L.N."/>
            <person name="Niskanen T."/>
            <person name="Noordeloos M.E."/>
            <person name="Ohm R.A."/>
            <person name="Ortiz-Santana B."/>
            <person name="Ovrebo C."/>
            <person name="Racz N."/>
            <person name="Riley R."/>
            <person name="Savchenko A."/>
            <person name="Shiryaev A."/>
            <person name="Soop K."/>
            <person name="Spirin V."/>
            <person name="Szebenyi C."/>
            <person name="Tomsovsky M."/>
            <person name="Tulloss R.E."/>
            <person name="Uehling J."/>
            <person name="Grigoriev I.V."/>
            <person name="Vagvolgyi C."/>
            <person name="Papp T."/>
            <person name="Martin F.M."/>
            <person name="Miettinen O."/>
            <person name="Hibbett D.S."/>
            <person name="Nagy L.G."/>
        </authorList>
    </citation>
    <scope>NUCLEOTIDE SEQUENCE [LARGE SCALE GENOMIC DNA]</scope>
    <source>
        <strain evidence="1 2">NL-1719</strain>
    </source>
</reference>
<sequence>MSTKDAAFERTVQQEVSRLEAHHPSPDDIPGCLSLFDDFLSCNVFRSQVKSLYRYGERPNCSPKFEEFKYCMSIKGMHPEERRMAWIQRRAEWWATRRLTCSSEDVWDIRTEPLVNFPKPIPDGPVEHSTPE</sequence>
<name>A0ACD3B8N6_9AGAR</name>
<organism evidence="1 2">
    <name type="scientific">Pluteus cervinus</name>
    <dbReference type="NCBI Taxonomy" id="181527"/>
    <lineage>
        <taxon>Eukaryota</taxon>
        <taxon>Fungi</taxon>
        <taxon>Dikarya</taxon>
        <taxon>Basidiomycota</taxon>
        <taxon>Agaricomycotina</taxon>
        <taxon>Agaricomycetes</taxon>
        <taxon>Agaricomycetidae</taxon>
        <taxon>Agaricales</taxon>
        <taxon>Pluteineae</taxon>
        <taxon>Pluteaceae</taxon>
        <taxon>Pluteus</taxon>
    </lineage>
</organism>
<keyword evidence="2" id="KW-1185">Reference proteome</keyword>
<proteinExistence type="predicted"/>
<evidence type="ECO:0000313" key="1">
    <source>
        <dbReference type="EMBL" id="TFK73994.1"/>
    </source>
</evidence>
<accession>A0ACD3B8N6</accession>
<evidence type="ECO:0000313" key="2">
    <source>
        <dbReference type="Proteomes" id="UP000308600"/>
    </source>
</evidence>
<protein>
    <submittedName>
        <fullName evidence="1">Uncharacterized protein</fullName>
    </submittedName>
</protein>
<gene>
    <name evidence="1" type="ORF">BDN72DRAFT_789983</name>
</gene>
<dbReference type="EMBL" id="ML208271">
    <property type="protein sequence ID" value="TFK73994.1"/>
    <property type="molecule type" value="Genomic_DNA"/>
</dbReference>